<keyword evidence="1" id="KW-0812">Transmembrane</keyword>
<feature type="transmembrane region" description="Helical" evidence="1">
    <location>
        <begin position="140"/>
        <end position="158"/>
    </location>
</feature>
<feature type="transmembrane region" description="Helical" evidence="1">
    <location>
        <begin position="106"/>
        <end position="128"/>
    </location>
</feature>
<reference evidence="2 3" key="1">
    <citation type="submission" date="2020-06" db="EMBL/GenBank/DDBJ databases">
        <title>Genome sequence of Paramixta manurensis strain PD-1.</title>
        <authorList>
            <person name="Lee C.W."/>
            <person name="Kim J."/>
        </authorList>
    </citation>
    <scope>NUCLEOTIDE SEQUENCE [LARGE SCALE GENOMIC DNA]</scope>
    <source>
        <strain evidence="2 3">PD-1</strain>
    </source>
</reference>
<keyword evidence="1" id="KW-1133">Transmembrane helix</keyword>
<evidence type="ECO:0000313" key="3">
    <source>
        <dbReference type="Proteomes" id="UP000505325"/>
    </source>
</evidence>
<gene>
    <name evidence="2" type="ORF">PMPD1_3750</name>
</gene>
<feature type="transmembrane region" description="Helical" evidence="1">
    <location>
        <begin position="80"/>
        <end position="100"/>
    </location>
</feature>
<dbReference type="AlphaFoldDB" id="A0A6M8UGB7"/>
<keyword evidence="1" id="KW-0472">Membrane</keyword>
<dbReference type="EMBL" id="CP054212">
    <property type="protein sequence ID" value="QKJ88664.1"/>
    <property type="molecule type" value="Genomic_DNA"/>
</dbReference>
<evidence type="ECO:0000313" key="2">
    <source>
        <dbReference type="EMBL" id="QKJ88664.1"/>
    </source>
</evidence>
<name>A0A6M8UGB7_9GAMM</name>
<sequence>MTHFPFRQETQTEIQAGGSAEVLTWSVLTAETALLSMLCSGRTLLFSVSLLILLGCAVAAGFMSGRNRVFSQINPLRQSYWGFILSAAGILLIMLSRQAFTSEELLWLGVVISGVGIGSVYPVVSLCGIGNRHPRLRRRVRIILSGLVTLSLVLFIRYKCGGVSGFSLAAAISVDIALLGAILSKITLDDLPCNG</sequence>
<proteinExistence type="predicted"/>
<dbReference type="Proteomes" id="UP000505325">
    <property type="component" value="Chromosome"/>
</dbReference>
<organism evidence="2 3">
    <name type="scientific">Paramixta manurensis</name>
    <dbReference type="NCBI Taxonomy" id="2740817"/>
    <lineage>
        <taxon>Bacteria</taxon>
        <taxon>Pseudomonadati</taxon>
        <taxon>Pseudomonadota</taxon>
        <taxon>Gammaproteobacteria</taxon>
        <taxon>Enterobacterales</taxon>
        <taxon>Erwiniaceae</taxon>
        <taxon>Paramixta</taxon>
    </lineage>
</organism>
<feature type="transmembrane region" description="Helical" evidence="1">
    <location>
        <begin position="44"/>
        <end position="64"/>
    </location>
</feature>
<keyword evidence="3" id="KW-1185">Reference proteome</keyword>
<accession>A0A6M8UGB7</accession>
<feature type="transmembrane region" description="Helical" evidence="1">
    <location>
        <begin position="164"/>
        <end position="183"/>
    </location>
</feature>
<protein>
    <submittedName>
        <fullName evidence="2">Uncharacterized protein</fullName>
    </submittedName>
</protein>
<dbReference type="KEGG" id="pmak:PMPD1_3750"/>
<evidence type="ECO:0000256" key="1">
    <source>
        <dbReference type="SAM" id="Phobius"/>
    </source>
</evidence>